<keyword evidence="1" id="KW-0472">Membrane</keyword>
<keyword evidence="1" id="KW-1133">Transmembrane helix</keyword>
<evidence type="ECO:0000256" key="1">
    <source>
        <dbReference type="SAM" id="Phobius"/>
    </source>
</evidence>
<feature type="transmembrane region" description="Helical" evidence="1">
    <location>
        <begin position="144"/>
        <end position="166"/>
    </location>
</feature>
<name>A0AAP8TU19_9STAP</name>
<reference evidence="2 3" key="1">
    <citation type="submission" date="2017-08" db="EMBL/GenBank/DDBJ databases">
        <title>Draft genome sequences of 64 type strains of genus Staph aureus.</title>
        <authorList>
            <person name="Cole K."/>
            <person name="Golubchik T."/>
            <person name="Russell J."/>
            <person name="Foster D."/>
            <person name="Llewelyn M."/>
            <person name="Wilson D."/>
            <person name="Crook D."/>
            <person name="Paul J."/>
        </authorList>
    </citation>
    <scope>NUCLEOTIDE SEQUENCE [LARGE SCALE GENOMIC DNA]</scope>
    <source>
        <strain evidence="2 3">NCTC 12101</strain>
    </source>
</reference>
<proteinExistence type="predicted"/>
<dbReference type="Proteomes" id="UP000242470">
    <property type="component" value="Unassembled WGS sequence"/>
</dbReference>
<evidence type="ECO:0000313" key="3">
    <source>
        <dbReference type="Proteomes" id="UP000242470"/>
    </source>
</evidence>
<dbReference type="GeneID" id="64982836"/>
<feature type="transmembrane region" description="Helical" evidence="1">
    <location>
        <begin position="86"/>
        <end position="104"/>
    </location>
</feature>
<organism evidence="2 3">
    <name type="scientific">Staphylococcus auricularis</name>
    <dbReference type="NCBI Taxonomy" id="29379"/>
    <lineage>
        <taxon>Bacteria</taxon>
        <taxon>Bacillati</taxon>
        <taxon>Bacillota</taxon>
        <taxon>Bacilli</taxon>
        <taxon>Bacillales</taxon>
        <taxon>Staphylococcaceae</taxon>
        <taxon>Staphylococcus</taxon>
    </lineage>
</organism>
<keyword evidence="1" id="KW-0812">Transmembrane</keyword>
<dbReference type="RefSeq" id="WP_059108118.1">
    <property type="nucleotide sequence ID" value="NZ_AP024589.1"/>
</dbReference>
<sequence>MLVPIIINIIAVSIIFFIDLYRHNYKQLTFSSMLIAITVNGLINLFLVGNYDYISFYTPIMLIVWMVLQLYLDHKHPTRMIKNQKFIAFIITIIVSTSLILTYITSNDSYYMSIPYLSPAIFLIGAILLFYSTFQPQEQAQIKLLSVIKHPITLGHLIIILSLILMTLLTPYWYAFIIVYLLFILYLFWVNVFSIKK</sequence>
<feature type="transmembrane region" description="Helical" evidence="1">
    <location>
        <begin position="172"/>
        <end position="193"/>
    </location>
</feature>
<comment type="caution">
    <text evidence="2">The sequence shown here is derived from an EMBL/GenBank/DDBJ whole genome shotgun (WGS) entry which is preliminary data.</text>
</comment>
<dbReference type="EMBL" id="PPQW01000003">
    <property type="protein sequence ID" value="PNZ69415.1"/>
    <property type="molecule type" value="Genomic_DNA"/>
</dbReference>
<dbReference type="AlphaFoldDB" id="A0AAP8TU19"/>
<feature type="transmembrane region" description="Helical" evidence="1">
    <location>
        <begin position="28"/>
        <end position="48"/>
    </location>
</feature>
<protein>
    <submittedName>
        <fullName evidence="2">Uncharacterized protein</fullName>
    </submittedName>
</protein>
<accession>A0AAP8TU19</accession>
<feature type="transmembrane region" description="Helical" evidence="1">
    <location>
        <begin position="54"/>
        <end position="74"/>
    </location>
</feature>
<feature type="transmembrane region" description="Helical" evidence="1">
    <location>
        <begin position="110"/>
        <end position="132"/>
    </location>
</feature>
<evidence type="ECO:0000313" key="2">
    <source>
        <dbReference type="EMBL" id="PNZ69415.1"/>
    </source>
</evidence>
<gene>
    <name evidence="2" type="ORF">CD158_00600</name>
</gene>
<feature type="transmembrane region" description="Helical" evidence="1">
    <location>
        <begin position="6"/>
        <end position="21"/>
    </location>
</feature>